<accession>A0ABY3XQW9</accession>
<keyword evidence="1" id="KW-0472">Membrane</keyword>
<evidence type="ECO:0000256" key="1">
    <source>
        <dbReference type="SAM" id="Phobius"/>
    </source>
</evidence>
<protein>
    <submittedName>
        <fullName evidence="2">Uncharacterized protein</fullName>
    </submittedName>
</protein>
<organism evidence="2 3">
    <name type="scientific">Streptomyces tubbatahanensis</name>
    <dbReference type="NCBI Taxonomy" id="2923272"/>
    <lineage>
        <taxon>Bacteria</taxon>
        <taxon>Bacillati</taxon>
        <taxon>Actinomycetota</taxon>
        <taxon>Actinomycetes</taxon>
        <taxon>Kitasatosporales</taxon>
        <taxon>Streptomycetaceae</taxon>
        <taxon>Streptomyces</taxon>
    </lineage>
</organism>
<evidence type="ECO:0000313" key="2">
    <source>
        <dbReference type="EMBL" id="UNS96853.1"/>
    </source>
</evidence>
<keyword evidence="1" id="KW-0812">Transmembrane</keyword>
<keyword evidence="1" id="KW-1133">Transmembrane helix</keyword>
<feature type="transmembrane region" description="Helical" evidence="1">
    <location>
        <begin position="32"/>
        <end position="48"/>
    </location>
</feature>
<reference evidence="2 3" key="1">
    <citation type="journal article" date="2023" name="Microbiol. Spectr.">
        <title>Synergy between Genome Mining, Metabolomics, and Bioinformatics Uncovers Antibacterial Chlorinated Carbazole Alkaloids and Their Biosynthetic Gene Cluster from Streptomyces tubbatahanensis sp. nov., a Novel Actinomycete Isolated from Sulu Sea, Philippines.</title>
        <authorList>
            <person name="Tenebro C.P."/>
            <person name="Trono D.J.V.L."/>
            <person name="Balida L.A.P."/>
            <person name="Bayog L.K.A."/>
            <person name="Bruna J.R."/>
            <person name="Sabido E.M."/>
            <person name="Caspe D.P.C."/>
            <person name="de Los Santos E.L.C."/>
            <person name="Saludes J.P."/>
            <person name="Dalisay D.S."/>
        </authorList>
    </citation>
    <scope>NUCLEOTIDE SEQUENCE [LARGE SCALE GENOMIC DNA]</scope>
    <source>
        <strain evidence="2 3">DSD3025</strain>
    </source>
</reference>
<dbReference type="EMBL" id="CP093846">
    <property type="protein sequence ID" value="UNS96853.1"/>
    <property type="molecule type" value="Genomic_DNA"/>
</dbReference>
<sequence length="57" mass="6524">MIWLKRIGLALAWALFVAAVSRLWYDSWQDSISMAVSIGVVLLGMWWVQQRISQSGK</sequence>
<dbReference type="Proteomes" id="UP001202244">
    <property type="component" value="Chromosome"/>
</dbReference>
<keyword evidence="3" id="KW-1185">Reference proteome</keyword>
<proteinExistence type="predicted"/>
<gene>
    <name evidence="2" type="ORF">MMF93_10255</name>
</gene>
<dbReference type="RefSeq" id="WP_242750884.1">
    <property type="nucleotide sequence ID" value="NZ_CP093846.1"/>
</dbReference>
<evidence type="ECO:0000313" key="3">
    <source>
        <dbReference type="Proteomes" id="UP001202244"/>
    </source>
</evidence>
<name>A0ABY3XQW9_9ACTN</name>